<dbReference type="Pfam" id="PF05751">
    <property type="entry name" value="FixH"/>
    <property type="match status" value="1"/>
</dbReference>
<gene>
    <name evidence="2" type="ORF">SAMN05216221_0446</name>
</gene>
<dbReference type="OrthoDB" id="5295180at2"/>
<proteinExistence type="predicted"/>
<feature type="transmembrane region" description="Helical" evidence="1">
    <location>
        <begin position="14"/>
        <end position="36"/>
    </location>
</feature>
<evidence type="ECO:0008006" key="4">
    <source>
        <dbReference type="Google" id="ProtNLM"/>
    </source>
</evidence>
<keyword evidence="1" id="KW-1133">Transmembrane helix</keyword>
<organism evidence="2 3">
    <name type="scientific">Pseudomonas oryzae</name>
    <dbReference type="NCBI Taxonomy" id="1392877"/>
    <lineage>
        <taxon>Bacteria</taxon>
        <taxon>Pseudomonadati</taxon>
        <taxon>Pseudomonadota</taxon>
        <taxon>Gammaproteobacteria</taxon>
        <taxon>Pseudomonadales</taxon>
        <taxon>Pseudomonadaceae</taxon>
        <taxon>Pseudomonas</taxon>
    </lineage>
</organism>
<keyword evidence="1" id="KW-0812">Transmembrane</keyword>
<sequence>MQQPEITSRWYKQFWAWFIIAILAFAVVLGIGLVIVSVRTADTLVADNYYDVGKGINQSLEREKLAKQLGMQASLTLDEQSGTAELRLTGISRPAQLVLNLISPTQPERDRRVILQPVGGESGLYRGQMQDAVNGRRFVELLGQEGGKDWRLFDEFVLEDRKPIALAP</sequence>
<name>A0A1H1M9G6_9PSED</name>
<accession>A0A1H1M9G6</accession>
<keyword evidence="1" id="KW-0472">Membrane</keyword>
<dbReference type="Proteomes" id="UP000243359">
    <property type="component" value="Chromosome I"/>
</dbReference>
<evidence type="ECO:0000313" key="3">
    <source>
        <dbReference type="Proteomes" id="UP000243359"/>
    </source>
</evidence>
<dbReference type="InterPro" id="IPR008620">
    <property type="entry name" value="FixH"/>
</dbReference>
<keyword evidence="3" id="KW-1185">Reference proteome</keyword>
<evidence type="ECO:0000313" key="2">
    <source>
        <dbReference type="EMBL" id="SDR83300.1"/>
    </source>
</evidence>
<evidence type="ECO:0000256" key="1">
    <source>
        <dbReference type="SAM" id="Phobius"/>
    </source>
</evidence>
<dbReference type="RefSeq" id="WP_090347412.1">
    <property type="nucleotide sequence ID" value="NZ_LT629751.1"/>
</dbReference>
<dbReference type="AlphaFoldDB" id="A0A1H1M9G6"/>
<dbReference type="EMBL" id="LT629751">
    <property type="protein sequence ID" value="SDR83300.1"/>
    <property type="molecule type" value="Genomic_DNA"/>
</dbReference>
<reference evidence="3" key="1">
    <citation type="submission" date="2016-10" db="EMBL/GenBank/DDBJ databases">
        <authorList>
            <person name="Varghese N."/>
            <person name="Submissions S."/>
        </authorList>
    </citation>
    <scope>NUCLEOTIDE SEQUENCE [LARGE SCALE GENOMIC DNA]</scope>
    <source>
        <strain evidence="3">KCTC 32247</strain>
    </source>
</reference>
<dbReference type="STRING" id="1392877.SAMN05216221_0446"/>
<protein>
    <recommendedName>
        <fullName evidence="4">Nitrogen fixation protein FixH</fullName>
    </recommendedName>
</protein>